<keyword evidence="4" id="KW-1185">Reference proteome</keyword>
<feature type="signal peptide" evidence="2">
    <location>
        <begin position="1"/>
        <end position="22"/>
    </location>
</feature>
<name>A0A4Z1JE78_9HELO</name>
<comment type="caution">
    <text evidence="3">The sequence shown here is derived from an EMBL/GenBank/DDBJ whole genome shotgun (WGS) entry which is preliminary data.</text>
</comment>
<feature type="compositionally biased region" description="Basic and acidic residues" evidence="1">
    <location>
        <begin position="106"/>
        <end position="121"/>
    </location>
</feature>
<evidence type="ECO:0008006" key="5">
    <source>
        <dbReference type="Google" id="ProtNLM"/>
    </source>
</evidence>
<evidence type="ECO:0000256" key="1">
    <source>
        <dbReference type="SAM" id="MobiDB-lite"/>
    </source>
</evidence>
<dbReference type="EMBL" id="PQXM01000758">
    <property type="protein sequence ID" value="TGO69712.1"/>
    <property type="molecule type" value="Genomic_DNA"/>
</dbReference>
<reference evidence="3 4" key="1">
    <citation type="submission" date="2017-12" db="EMBL/GenBank/DDBJ databases">
        <title>Comparative genomics of Botrytis spp.</title>
        <authorList>
            <person name="Valero-Jimenez C.A."/>
            <person name="Tapia P."/>
            <person name="Veloso J."/>
            <person name="Silva-Moreno E."/>
            <person name="Staats M."/>
            <person name="Valdes J.H."/>
            <person name="Van Kan J.A.L."/>
        </authorList>
    </citation>
    <scope>NUCLEOTIDE SEQUENCE [LARGE SCALE GENOMIC DNA]</scope>
    <source>
        <strain evidence="3 4">Be9601</strain>
    </source>
</reference>
<proteinExistence type="predicted"/>
<evidence type="ECO:0000256" key="2">
    <source>
        <dbReference type="SAM" id="SignalP"/>
    </source>
</evidence>
<protein>
    <recommendedName>
        <fullName evidence="5">Extracellular membrane protein CFEM domain-containing protein</fullName>
    </recommendedName>
</protein>
<organism evidence="3 4">
    <name type="scientific">Botrytis elliptica</name>
    <dbReference type="NCBI Taxonomy" id="278938"/>
    <lineage>
        <taxon>Eukaryota</taxon>
        <taxon>Fungi</taxon>
        <taxon>Dikarya</taxon>
        <taxon>Ascomycota</taxon>
        <taxon>Pezizomycotina</taxon>
        <taxon>Leotiomycetes</taxon>
        <taxon>Helotiales</taxon>
        <taxon>Sclerotiniaceae</taxon>
        <taxon>Botrytis</taxon>
    </lineage>
</organism>
<dbReference type="STRING" id="278938.A0A4Z1JE78"/>
<feature type="region of interest" description="Disordered" evidence="1">
    <location>
        <begin position="87"/>
        <end position="180"/>
    </location>
</feature>
<accession>A0A4Z1JE78</accession>
<keyword evidence="2" id="KW-0732">Signal</keyword>
<feature type="compositionally biased region" description="Low complexity" evidence="1">
    <location>
        <begin position="124"/>
        <end position="180"/>
    </location>
</feature>
<dbReference type="Proteomes" id="UP000297229">
    <property type="component" value="Unassembled WGS sequence"/>
</dbReference>
<sequence>MQTPTLLTISLLFLSNALSVTATPPACLLAAINVQSDPSDLKALCGTLEHAVTGNITDRCSGDKYKEAVSSYQATCFEGAGVNIRRAQDRREERPASSVDPAWGVRQEHERRRNIMKREIRTITSSSASATGTNTASISGSGSASASASATATGSGAKATGTASATGSSASATGSTTGASAATATGAAGALVVPGFLGVVGLVGAVLF</sequence>
<evidence type="ECO:0000313" key="3">
    <source>
        <dbReference type="EMBL" id="TGO69712.1"/>
    </source>
</evidence>
<gene>
    <name evidence="3" type="ORF">BELL_0760g00070</name>
</gene>
<evidence type="ECO:0000313" key="4">
    <source>
        <dbReference type="Proteomes" id="UP000297229"/>
    </source>
</evidence>
<dbReference type="AlphaFoldDB" id="A0A4Z1JE78"/>
<feature type="chain" id="PRO_5021221544" description="Extracellular membrane protein CFEM domain-containing protein" evidence="2">
    <location>
        <begin position="23"/>
        <end position="208"/>
    </location>
</feature>